<accession>A0A839GHM6</accession>
<dbReference type="InterPro" id="IPR002645">
    <property type="entry name" value="STAS_dom"/>
</dbReference>
<dbReference type="Gene3D" id="3.30.750.24">
    <property type="entry name" value="STAS domain"/>
    <property type="match status" value="1"/>
</dbReference>
<reference evidence="2 3" key="1">
    <citation type="submission" date="2020-08" db="EMBL/GenBank/DDBJ databases">
        <title>Genomic Encyclopedia of Type Strains, Phase IV (KMG-IV): sequencing the most valuable type-strain genomes for metagenomic binning, comparative biology and taxonomic classification.</title>
        <authorList>
            <person name="Goeker M."/>
        </authorList>
    </citation>
    <scope>NUCLEOTIDE SEQUENCE [LARGE SCALE GENOMIC DNA]</scope>
    <source>
        <strain evidence="2 3">DSM 29854</strain>
    </source>
</reference>
<dbReference type="RefSeq" id="WP_066839425.1">
    <property type="nucleotide sequence ID" value="NZ_JACJIQ010000019.1"/>
</dbReference>
<dbReference type="GO" id="GO:0043856">
    <property type="term" value="F:anti-sigma factor antagonist activity"/>
    <property type="evidence" value="ECO:0007669"/>
    <property type="project" value="TreeGrafter"/>
</dbReference>
<gene>
    <name evidence="2" type="ORF">FHS90_003889</name>
</gene>
<name>A0A839GHM6_9BACT</name>
<feature type="domain" description="STAS" evidence="1">
    <location>
        <begin position="1"/>
        <end position="113"/>
    </location>
</feature>
<dbReference type="CDD" id="cd07043">
    <property type="entry name" value="STAS_anti-anti-sigma_factors"/>
    <property type="match status" value="1"/>
</dbReference>
<dbReference type="SUPFAM" id="SSF52091">
    <property type="entry name" value="SpoIIaa-like"/>
    <property type="match status" value="1"/>
</dbReference>
<proteinExistence type="predicted"/>
<dbReference type="PROSITE" id="PS50801">
    <property type="entry name" value="STAS"/>
    <property type="match status" value="1"/>
</dbReference>
<evidence type="ECO:0000313" key="2">
    <source>
        <dbReference type="EMBL" id="MBA9079154.1"/>
    </source>
</evidence>
<dbReference type="AlphaFoldDB" id="A0A839GHM6"/>
<dbReference type="InterPro" id="IPR036513">
    <property type="entry name" value="STAS_dom_sf"/>
</dbReference>
<protein>
    <submittedName>
        <fullName evidence="2">Anti-anti-sigma factor</fullName>
    </submittedName>
</protein>
<comment type="caution">
    <text evidence="2">The sequence shown here is derived from an EMBL/GenBank/DDBJ whole genome shotgun (WGS) entry which is preliminary data.</text>
</comment>
<dbReference type="PANTHER" id="PTHR33495">
    <property type="entry name" value="ANTI-SIGMA FACTOR ANTAGONIST TM_1081-RELATED-RELATED"/>
    <property type="match status" value="1"/>
</dbReference>
<evidence type="ECO:0000259" key="1">
    <source>
        <dbReference type="PROSITE" id="PS50801"/>
    </source>
</evidence>
<dbReference type="Pfam" id="PF01740">
    <property type="entry name" value="STAS"/>
    <property type="match status" value="1"/>
</dbReference>
<evidence type="ECO:0000313" key="3">
    <source>
        <dbReference type="Proteomes" id="UP000563094"/>
    </source>
</evidence>
<dbReference type="PANTHER" id="PTHR33495:SF14">
    <property type="entry name" value="ANTI-SIGMA FACTOR ANTAGONIST"/>
    <property type="match status" value="1"/>
</dbReference>
<dbReference type="EMBL" id="JACJIQ010000019">
    <property type="protein sequence ID" value="MBA9079154.1"/>
    <property type="molecule type" value="Genomic_DNA"/>
</dbReference>
<sequence length="113" mass="12270">MEIQTKVTGGALFATLKGTLDGSTAEAIIKRLQLEALSPPRHLLIDMTGVEHVTATGLRGLLPFVQQIQRQKKMLLLCGLNKAIEALVNNSGFDSLVKVLDSPETAELYLKNN</sequence>
<keyword evidence="3" id="KW-1185">Reference proteome</keyword>
<dbReference type="Proteomes" id="UP000563094">
    <property type="component" value="Unassembled WGS sequence"/>
</dbReference>
<organism evidence="2 3">
    <name type="scientific">Rufibacter quisquiliarum</name>
    <dbReference type="NCBI Taxonomy" id="1549639"/>
    <lineage>
        <taxon>Bacteria</taxon>
        <taxon>Pseudomonadati</taxon>
        <taxon>Bacteroidota</taxon>
        <taxon>Cytophagia</taxon>
        <taxon>Cytophagales</taxon>
        <taxon>Hymenobacteraceae</taxon>
        <taxon>Rufibacter</taxon>
    </lineage>
</organism>